<gene>
    <name evidence="1" type="ORF">SP6_18_00330</name>
</gene>
<proteinExistence type="predicted"/>
<dbReference type="EMBL" id="BBJS01000018">
    <property type="protein sequence ID" value="GAN13468.1"/>
    <property type="molecule type" value="Genomic_DNA"/>
</dbReference>
<name>A0A0C9NFE6_SPHPI</name>
<protein>
    <submittedName>
        <fullName evidence="1">DNA, contig: SP618</fullName>
    </submittedName>
</protein>
<evidence type="ECO:0000313" key="2">
    <source>
        <dbReference type="Proteomes" id="UP000032025"/>
    </source>
</evidence>
<comment type="caution">
    <text evidence="1">The sequence shown here is derived from an EMBL/GenBank/DDBJ whole genome shotgun (WGS) entry which is preliminary data.</text>
</comment>
<reference evidence="1 2" key="1">
    <citation type="submission" date="2014-08" db="EMBL/GenBank/DDBJ databases">
        <title>Whole genome shotgun sequence of Sphingomonas paucimobilis NBRC 13935.</title>
        <authorList>
            <person name="Hosoyama A."/>
            <person name="Hashimoto M."/>
            <person name="Hosoyama Y."/>
            <person name="Noguchi M."/>
            <person name="Uohara A."/>
            <person name="Ohji S."/>
            <person name="Katano-Makiyama Y."/>
            <person name="Ichikawa N."/>
            <person name="Kimura A."/>
            <person name="Yamazoe A."/>
            <person name="Fujita N."/>
        </authorList>
    </citation>
    <scope>NUCLEOTIDE SEQUENCE [LARGE SCALE GENOMIC DNA]</scope>
    <source>
        <strain evidence="1 2">NBRC 13935</strain>
    </source>
</reference>
<organism evidence="1 2">
    <name type="scientific">Sphingomonas paucimobilis NBRC 13935</name>
    <dbReference type="NCBI Taxonomy" id="1219050"/>
    <lineage>
        <taxon>Bacteria</taxon>
        <taxon>Pseudomonadati</taxon>
        <taxon>Pseudomonadota</taxon>
        <taxon>Alphaproteobacteria</taxon>
        <taxon>Sphingomonadales</taxon>
        <taxon>Sphingomonadaceae</taxon>
        <taxon>Sphingomonas</taxon>
    </lineage>
</organism>
<dbReference type="Proteomes" id="UP000032025">
    <property type="component" value="Unassembled WGS sequence"/>
</dbReference>
<keyword evidence="2" id="KW-1185">Reference proteome</keyword>
<evidence type="ECO:0000313" key="1">
    <source>
        <dbReference type="EMBL" id="GAN13468.1"/>
    </source>
</evidence>
<sequence length="111" mass="12252">MVRVAPPCAWDPISARGFKEAADEYDIYAPRVLAMPKADAPVEQIADCLTSVVRDLMGLPARPERYRDIHAATDVRRHPVSGGSANVSFPDKPALYIMLIKQPHESPIFVP</sequence>
<dbReference type="AlphaFoldDB" id="A0A0C9NFE6"/>
<accession>A0A0C9NFE6</accession>